<dbReference type="GO" id="GO:0003723">
    <property type="term" value="F:RNA binding"/>
    <property type="evidence" value="ECO:0007669"/>
    <property type="project" value="UniProtKB-UniRule"/>
</dbReference>
<dbReference type="SMART" id="SM00322">
    <property type="entry name" value="KH"/>
    <property type="match status" value="1"/>
</dbReference>
<keyword evidence="1" id="KW-0694">RNA-binding</keyword>
<evidence type="ECO:0000313" key="6">
    <source>
        <dbReference type="Proteomes" id="UP001642360"/>
    </source>
</evidence>
<dbReference type="Pfam" id="PF01612">
    <property type="entry name" value="DNA_pol_A_exo1"/>
    <property type="match status" value="2"/>
</dbReference>
<evidence type="ECO:0008006" key="7">
    <source>
        <dbReference type="Google" id="ProtNLM"/>
    </source>
</evidence>
<evidence type="ECO:0000259" key="3">
    <source>
        <dbReference type="SMART" id="SM00322"/>
    </source>
</evidence>
<reference evidence="5 6" key="1">
    <citation type="submission" date="2024-02" db="EMBL/GenBank/DDBJ databases">
        <authorList>
            <person name="Vignale AGUSTIN F."/>
            <person name="Sosa J E."/>
            <person name="Modenutti C."/>
        </authorList>
    </citation>
    <scope>NUCLEOTIDE SEQUENCE [LARGE SCALE GENOMIC DNA]</scope>
</reference>
<dbReference type="CDD" id="cd06148">
    <property type="entry name" value="Egl_like_exo"/>
    <property type="match status" value="2"/>
</dbReference>
<dbReference type="CDD" id="cd00105">
    <property type="entry name" value="KH-I"/>
    <property type="match status" value="1"/>
</dbReference>
<protein>
    <recommendedName>
        <fullName evidence="7">3'-5' exonuclease</fullName>
    </recommendedName>
</protein>
<feature type="domain" description="3'-5' exonuclease" evidence="4">
    <location>
        <begin position="32"/>
        <end position="221"/>
    </location>
</feature>
<dbReference type="AlphaFoldDB" id="A0ABC8SXT7"/>
<dbReference type="InterPro" id="IPR036612">
    <property type="entry name" value="KH_dom_type_1_sf"/>
</dbReference>
<feature type="domain" description="3'-5' exonuclease" evidence="4">
    <location>
        <begin position="300"/>
        <end position="489"/>
    </location>
</feature>
<dbReference type="InterPro" id="IPR004087">
    <property type="entry name" value="KH_dom"/>
</dbReference>
<gene>
    <name evidence="5" type="ORF">ILEXP_LOCUS30838</name>
</gene>
<comment type="caution">
    <text evidence="5">The sequence shown here is derived from an EMBL/GenBank/DDBJ whole genome shotgun (WGS) entry which is preliminary data.</text>
</comment>
<dbReference type="InterPro" id="IPR004088">
    <property type="entry name" value="KH_dom_type_1"/>
</dbReference>
<keyword evidence="6" id="KW-1185">Reference proteome</keyword>
<dbReference type="SUPFAM" id="SSF54791">
    <property type="entry name" value="Eukaryotic type KH-domain (KH-domain type I)"/>
    <property type="match status" value="1"/>
</dbReference>
<dbReference type="Gene3D" id="3.30.420.10">
    <property type="entry name" value="Ribonuclease H-like superfamily/Ribonuclease H"/>
    <property type="match status" value="2"/>
</dbReference>
<dbReference type="PANTHER" id="PTHR46814:SF1">
    <property type="entry name" value="EGALITARIAN, ISOFORM B"/>
    <property type="match status" value="1"/>
</dbReference>
<evidence type="ECO:0000259" key="4">
    <source>
        <dbReference type="SMART" id="SM00474"/>
    </source>
</evidence>
<organism evidence="5 6">
    <name type="scientific">Ilex paraguariensis</name>
    <name type="common">yerba mate</name>
    <dbReference type="NCBI Taxonomy" id="185542"/>
    <lineage>
        <taxon>Eukaryota</taxon>
        <taxon>Viridiplantae</taxon>
        <taxon>Streptophyta</taxon>
        <taxon>Embryophyta</taxon>
        <taxon>Tracheophyta</taxon>
        <taxon>Spermatophyta</taxon>
        <taxon>Magnoliopsida</taxon>
        <taxon>eudicotyledons</taxon>
        <taxon>Gunneridae</taxon>
        <taxon>Pentapetalae</taxon>
        <taxon>asterids</taxon>
        <taxon>campanulids</taxon>
        <taxon>Aquifoliales</taxon>
        <taxon>Aquifoliaceae</taxon>
        <taxon>Ilex</taxon>
    </lineage>
</organism>
<name>A0ABC8SXT7_9AQUA</name>
<accession>A0ABC8SXT7</accession>
<evidence type="ECO:0000256" key="1">
    <source>
        <dbReference type="PROSITE-ProRule" id="PRU00117"/>
    </source>
</evidence>
<feature type="domain" description="K Homology" evidence="3">
    <location>
        <begin position="536"/>
        <end position="604"/>
    </location>
</feature>
<dbReference type="EMBL" id="CAUOFW020003784">
    <property type="protein sequence ID" value="CAK9162006.1"/>
    <property type="molecule type" value="Genomic_DNA"/>
</dbReference>
<dbReference type="InterPro" id="IPR036397">
    <property type="entry name" value="RNaseH_sf"/>
</dbReference>
<dbReference type="SMART" id="SM00474">
    <property type="entry name" value="35EXOc"/>
    <property type="match status" value="2"/>
</dbReference>
<evidence type="ECO:0000256" key="2">
    <source>
        <dbReference type="SAM" id="MobiDB-lite"/>
    </source>
</evidence>
<dbReference type="PANTHER" id="PTHR46814">
    <property type="entry name" value="EGALITARIAN, ISOFORM B"/>
    <property type="match status" value="1"/>
</dbReference>
<dbReference type="Proteomes" id="UP001642360">
    <property type="component" value="Unassembled WGS sequence"/>
</dbReference>
<dbReference type="Pfam" id="PF00013">
    <property type="entry name" value="KH_1"/>
    <property type="match status" value="1"/>
</dbReference>
<proteinExistence type="predicted"/>
<sequence>MASSPHQTHIPLPPDPGENTITHEANLSPVPIYIVTHAGQLPSEFLEPSPERQLVIGFDCEGVDLCRNGTLCIMQLAFSDAIYLVDAIQGGEMLMKACKPALESSYITKVIHDCKRDSEALYFQFGIKLHNVVDTQIAYSLIEEQEGRTRVLADYISFVGLLADPRYCGISYVEKEEVRVLLRQDPNFWTYRPLSELMVRAAADDVRFLLYIYHKMVAKLNQQSLWYLAVRGALYCRCFCLNDNTFADWPSLPPIPEVQFDLLGWSDQMASSPHQTHIPLPPDPGENTITHEANLSPVPIYIVTHAGQLPSEFLEPSPERQLVIGFDCEGVDLCRNGTLCIMQLAFSDAIYLVDAIQGGEMLMKACKPALESSYITKVIHDCKRDSEALYFQFGIKLHNVVDTQIAYSLIEEQEGRTRVLADYISFVGLLADPRYCGISYVEKEEVRVLLRQDPNFWTYRPLSELMVRAAADDVRFLLYIYHKMVAKLNQQSLWYLAVRGALYCRCFCLNDNTFADWPSLPPIPDNLIADDNALEEEILSVLDVPPGKMGRVIGRRGASILSIKQSCNAEIFTGGTEGPPDKVFIIGPVQQVRKAEAMLRGRMLDMF</sequence>
<feature type="region of interest" description="Disordered" evidence="2">
    <location>
        <begin position="1"/>
        <end position="20"/>
    </location>
</feature>
<dbReference type="InterPro" id="IPR012337">
    <property type="entry name" value="RNaseH-like_sf"/>
</dbReference>
<dbReference type="SUPFAM" id="SSF53098">
    <property type="entry name" value="Ribonuclease H-like"/>
    <property type="match status" value="2"/>
</dbReference>
<dbReference type="PROSITE" id="PS50084">
    <property type="entry name" value="KH_TYPE_1"/>
    <property type="match status" value="1"/>
</dbReference>
<dbReference type="Gene3D" id="3.30.1370.10">
    <property type="entry name" value="K Homology domain, type 1"/>
    <property type="match status" value="1"/>
</dbReference>
<evidence type="ECO:0000313" key="5">
    <source>
        <dbReference type="EMBL" id="CAK9162006.1"/>
    </source>
</evidence>
<dbReference type="InterPro" id="IPR002562">
    <property type="entry name" value="3'-5'_exonuclease_dom"/>
</dbReference>